<accession>A0A1G1VT90</accession>
<evidence type="ECO:0000313" key="1">
    <source>
        <dbReference type="EMBL" id="OGY18609.1"/>
    </source>
</evidence>
<reference evidence="1 2" key="1">
    <citation type="journal article" date="2016" name="Nat. Commun.">
        <title>Thousands of microbial genomes shed light on interconnected biogeochemical processes in an aquifer system.</title>
        <authorList>
            <person name="Anantharaman K."/>
            <person name="Brown C.T."/>
            <person name="Hug L.A."/>
            <person name="Sharon I."/>
            <person name="Castelle C.J."/>
            <person name="Probst A.J."/>
            <person name="Thomas B.C."/>
            <person name="Singh A."/>
            <person name="Wilkins M.J."/>
            <person name="Karaoz U."/>
            <person name="Brodie E.L."/>
            <person name="Williams K.H."/>
            <person name="Hubbard S.S."/>
            <person name="Banfield J.F."/>
        </authorList>
    </citation>
    <scope>NUCLEOTIDE SEQUENCE [LARGE SCALE GENOMIC DNA]</scope>
</reference>
<evidence type="ECO:0000313" key="2">
    <source>
        <dbReference type="Proteomes" id="UP000179233"/>
    </source>
</evidence>
<dbReference type="Proteomes" id="UP000179233">
    <property type="component" value="Unassembled WGS sequence"/>
</dbReference>
<name>A0A1G1VT90_9BACT</name>
<protein>
    <submittedName>
        <fullName evidence="1">Uncharacterized protein</fullName>
    </submittedName>
</protein>
<comment type="caution">
    <text evidence="1">The sequence shown here is derived from an EMBL/GenBank/DDBJ whole genome shotgun (WGS) entry which is preliminary data.</text>
</comment>
<dbReference type="EMBL" id="MHCJ01000003">
    <property type="protein sequence ID" value="OGY18609.1"/>
    <property type="molecule type" value="Genomic_DNA"/>
</dbReference>
<proteinExistence type="predicted"/>
<gene>
    <name evidence="1" type="ORF">A2786_03875</name>
</gene>
<dbReference type="AlphaFoldDB" id="A0A1G1VT90"/>
<organism evidence="1 2">
    <name type="scientific">Candidatus Chisholmbacteria bacterium RIFCSPHIGHO2_01_FULL_52_32</name>
    <dbReference type="NCBI Taxonomy" id="1797591"/>
    <lineage>
        <taxon>Bacteria</taxon>
        <taxon>Candidatus Chisholmiibacteriota</taxon>
    </lineage>
</organism>
<sequence>MIGIKKYMVAWMTQTSYTAISICNQCVRKEGKCLLQKRQDQSQRFNHQSLILMPMESCGVEQDNSFLGKTASQPACQKR</sequence>